<evidence type="ECO:0000313" key="10">
    <source>
        <dbReference type="EMBL" id="BBP44212.1"/>
    </source>
</evidence>
<comment type="subcellular location">
    <subcellularLocation>
        <location evidence="7">Cytoplasm</location>
    </subcellularLocation>
</comment>
<dbReference type="PANTHER" id="PTHR17224">
    <property type="entry name" value="PEPTIDYL-TRNA HYDROLASE"/>
    <property type="match status" value="1"/>
</dbReference>
<dbReference type="GO" id="GO:0006515">
    <property type="term" value="P:protein quality control for misfolded or incompletely synthesized proteins"/>
    <property type="evidence" value="ECO:0007669"/>
    <property type="project" value="UniProtKB-UniRule"/>
</dbReference>
<dbReference type="CDD" id="cd00462">
    <property type="entry name" value="PTH"/>
    <property type="match status" value="1"/>
</dbReference>
<comment type="function">
    <text evidence="7">Hydrolyzes ribosome-free peptidyl-tRNAs (with 1 or more amino acids incorporated), which drop off the ribosome during protein synthesis, or as a result of ribosome stalling.</text>
</comment>
<feature type="binding site" evidence="7">
    <location>
        <position position="68"/>
    </location>
    <ligand>
        <name>tRNA</name>
        <dbReference type="ChEBI" id="CHEBI:17843"/>
    </ligand>
</feature>
<dbReference type="PANTHER" id="PTHR17224:SF1">
    <property type="entry name" value="PEPTIDYL-TRNA HYDROLASE"/>
    <property type="match status" value="1"/>
</dbReference>
<evidence type="ECO:0000256" key="6">
    <source>
        <dbReference type="ARBA" id="ARBA00050038"/>
    </source>
</evidence>
<feature type="site" description="Discriminates between blocked and unblocked aminoacyl-tRNA" evidence="7">
    <location>
        <position position="12"/>
    </location>
</feature>
<dbReference type="AlphaFoldDB" id="A0A6F8PQ10"/>
<dbReference type="GO" id="GO:0005737">
    <property type="term" value="C:cytoplasm"/>
    <property type="evidence" value="ECO:0007669"/>
    <property type="project" value="UniProtKB-SubCell"/>
</dbReference>
<dbReference type="Pfam" id="PF01195">
    <property type="entry name" value="Pept_tRNA_hydro"/>
    <property type="match status" value="1"/>
</dbReference>
<evidence type="ECO:0000256" key="8">
    <source>
        <dbReference type="RuleBase" id="RU000673"/>
    </source>
</evidence>
<dbReference type="SUPFAM" id="SSF53178">
    <property type="entry name" value="Peptidyl-tRNA hydrolase-like"/>
    <property type="match status" value="1"/>
</dbReference>
<protein>
    <recommendedName>
        <fullName evidence="6 7">Peptidyl-tRNA hydrolase</fullName>
        <shortName evidence="7">Pth</shortName>
        <ecNumber evidence="1 7">3.1.1.29</ecNumber>
    </recommendedName>
</protein>
<dbReference type="Gene3D" id="3.40.50.1470">
    <property type="entry name" value="Peptidyl-tRNA hydrolase"/>
    <property type="match status" value="1"/>
</dbReference>
<dbReference type="FunFam" id="3.40.50.1470:FF:000001">
    <property type="entry name" value="Peptidyl-tRNA hydrolase"/>
    <property type="match status" value="1"/>
</dbReference>
<comment type="similarity">
    <text evidence="5 7 9">Belongs to the PTH family.</text>
</comment>
<name>A0A6F8PQ10_9GAMM</name>
<proteinExistence type="inferred from homology"/>
<dbReference type="HAMAP" id="MF_00083">
    <property type="entry name" value="Pept_tRNA_hydro_bact"/>
    <property type="match status" value="1"/>
</dbReference>
<evidence type="ECO:0000256" key="4">
    <source>
        <dbReference type="ARBA" id="ARBA00022884"/>
    </source>
</evidence>
<evidence type="ECO:0000313" key="11">
    <source>
        <dbReference type="Proteomes" id="UP000501466"/>
    </source>
</evidence>
<organism evidence="10 11">
    <name type="scientific">Thiosulfativibrio zosterae</name>
    <dbReference type="NCBI Taxonomy" id="2675053"/>
    <lineage>
        <taxon>Bacteria</taxon>
        <taxon>Pseudomonadati</taxon>
        <taxon>Pseudomonadota</taxon>
        <taxon>Gammaproteobacteria</taxon>
        <taxon>Thiotrichales</taxon>
        <taxon>Piscirickettsiaceae</taxon>
        <taxon>Thiosulfativibrio</taxon>
    </lineage>
</organism>
<dbReference type="GO" id="GO:0072344">
    <property type="term" value="P:rescue of stalled ribosome"/>
    <property type="evidence" value="ECO:0007669"/>
    <property type="project" value="UniProtKB-UniRule"/>
</dbReference>
<accession>A0A6F8PQ10</accession>
<feature type="binding site" evidence="7">
    <location>
        <position position="70"/>
    </location>
    <ligand>
        <name>tRNA</name>
        <dbReference type="ChEBI" id="CHEBI:17843"/>
    </ligand>
</feature>
<dbReference type="EMBL" id="AP021888">
    <property type="protein sequence ID" value="BBP44212.1"/>
    <property type="molecule type" value="Genomic_DNA"/>
</dbReference>
<evidence type="ECO:0000256" key="2">
    <source>
        <dbReference type="ARBA" id="ARBA00022555"/>
    </source>
</evidence>
<evidence type="ECO:0000256" key="3">
    <source>
        <dbReference type="ARBA" id="ARBA00022801"/>
    </source>
</evidence>
<keyword evidence="3 7" id="KW-0378">Hydrolase</keyword>
<keyword evidence="11" id="KW-1185">Reference proteome</keyword>
<dbReference type="InterPro" id="IPR018171">
    <property type="entry name" value="Pept_tRNA_hydro_CS"/>
</dbReference>
<evidence type="ECO:0000256" key="7">
    <source>
        <dbReference type="HAMAP-Rule" id="MF_00083"/>
    </source>
</evidence>
<dbReference type="GO" id="GO:0004045">
    <property type="term" value="F:peptidyl-tRNA hydrolase activity"/>
    <property type="evidence" value="ECO:0007669"/>
    <property type="project" value="UniProtKB-UniRule"/>
</dbReference>
<keyword evidence="4 7" id="KW-0694">RNA-binding</keyword>
<evidence type="ECO:0000256" key="9">
    <source>
        <dbReference type="RuleBase" id="RU004320"/>
    </source>
</evidence>
<dbReference type="EC" id="3.1.1.29" evidence="1 7"/>
<dbReference type="RefSeq" id="WP_173291951.1">
    <property type="nucleotide sequence ID" value="NZ_AP021888.1"/>
</dbReference>
<evidence type="ECO:0000256" key="5">
    <source>
        <dbReference type="ARBA" id="ARBA00038063"/>
    </source>
</evidence>
<feature type="site" description="Stabilizes the basic form of H active site to accept a proton" evidence="7">
    <location>
        <position position="95"/>
    </location>
</feature>
<comment type="catalytic activity">
    <reaction evidence="7 8">
        <text>an N-acyl-L-alpha-aminoacyl-tRNA + H2O = an N-acyl-L-amino acid + a tRNA + H(+)</text>
        <dbReference type="Rhea" id="RHEA:54448"/>
        <dbReference type="Rhea" id="RHEA-COMP:10123"/>
        <dbReference type="Rhea" id="RHEA-COMP:13883"/>
        <dbReference type="ChEBI" id="CHEBI:15377"/>
        <dbReference type="ChEBI" id="CHEBI:15378"/>
        <dbReference type="ChEBI" id="CHEBI:59874"/>
        <dbReference type="ChEBI" id="CHEBI:78442"/>
        <dbReference type="ChEBI" id="CHEBI:138191"/>
        <dbReference type="EC" id="3.1.1.29"/>
    </reaction>
</comment>
<feature type="active site" description="Proton acceptor" evidence="7">
    <location>
        <position position="22"/>
    </location>
</feature>
<comment type="subunit">
    <text evidence="7">Monomer.</text>
</comment>
<dbReference type="InterPro" id="IPR036416">
    <property type="entry name" value="Pept_tRNA_hydro_sf"/>
</dbReference>
<sequence>MSSVKLIVGLGNPGAEYEQTRHNAGFWFVEEIARQYNVQFRPEPKFLGQACRIQSNGLDVWLLKPTTFMNRSGQSIQALAKFYKITPQEILIAHDELDLEPGIVRLKKGGGHGGHNGLRDTISALDTKEFYRIRLGIGHPGDKKFVVDYVLKNCGKQDRQLIDDAIYAASSHLPEILDGQFEKVMNQLHTK</sequence>
<dbReference type="InterPro" id="IPR001328">
    <property type="entry name" value="Pept_tRNA_hydro"/>
</dbReference>
<feature type="binding site" evidence="7">
    <location>
        <position position="116"/>
    </location>
    <ligand>
        <name>tRNA</name>
        <dbReference type="ChEBI" id="CHEBI:17843"/>
    </ligand>
</feature>
<dbReference type="GO" id="GO:0000049">
    <property type="term" value="F:tRNA binding"/>
    <property type="evidence" value="ECO:0007669"/>
    <property type="project" value="UniProtKB-UniRule"/>
</dbReference>
<gene>
    <name evidence="7 10" type="primary">pth</name>
    <name evidence="10" type="ORF">THMIRHAT_19580</name>
</gene>
<dbReference type="PROSITE" id="PS01195">
    <property type="entry name" value="PEPT_TRNA_HYDROL_1"/>
    <property type="match status" value="1"/>
</dbReference>
<dbReference type="KEGG" id="tzo:THMIRHAT_19580"/>
<reference evidence="11" key="1">
    <citation type="submission" date="2019-11" db="EMBL/GenBank/DDBJ databases">
        <title>Isolation and characterization of two novel species in the genus Thiomicrorhabdus.</title>
        <authorList>
            <person name="Mochizuki J."/>
            <person name="Kojima H."/>
            <person name="Fukui M."/>
        </authorList>
    </citation>
    <scope>NUCLEOTIDE SEQUENCE [LARGE SCALE GENOMIC DNA]</scope>
    <source>
        <strain evidence="11">AkT22</strain>
    </source>
</reference>
<evidence type="ECO:0000256" key="1">
    <source>
        <dbReference type="ARBA" id="ARBA00013260"/>
    </source>
</evidence>
<keyword evidence="2 7" id="KW-0820">tRNA-binding</keyword>
<dbReference type="PROSITE" id="PS01196">
    <property type="entry name" value="PEPT_TRNA_HYDROL_2"/>
    <property type="match status" value="1"/>
</dbReference>
<keyword evidence="7" id="KW-0963">Cytoplasm</keyword>
<feature type="binding site" evidence="7">
    <location>
        <position position="17"/>
    </location>
    <ligand>
        <name>tRNA</name>
        <dbReference type="ChEBI" id="CHEBI:17843"/>
    </ligand>
</feature>
<comment type="function">
    <text evidence="7">Catalyzes the release of premature peptidyl moieties from peptidyl-tRNA molecules trapped in stalled 50S ribosomal subunits, and thus maintains levels of free tRNAs and 50S ribosomes.</text>
</comment>
<dbReference type="Proteomes" id="UP000501466">
    <property type="component" value="Chromosome"/>
</dbReference>
<dbReference type="NCBIfam" id="TIGR00447">
    <property type="entry name" value="pth"/>
    <property type="match status" value="1"/>
</dbReference>